<proteinExistence type="predicted"/>
<dbReference type="EMBL" id="UASJ01000001">
    <property type="protein sequence ID" value="SQB64442.1"/>
    <property type="molecule type" value="Genomic_DNA"/>
</dbReference>
<organism evidence="1 2">
    <name type="scientific">Mobiluncus curtisii</name>
    <dbReference type="NCBI Taxonomy" id="2051"/>
    <lineage>
        <taxon>Bacteria</taxon>
        <taxon>Bacillati</taxon>
        <taxon>Actinomycetota</taxon>
        <taxon>Actinomycetes</taxon>
        <taxon>Actinomycetales</taxon>
        <taxon>Actinomycetaceae</taxon>
        <taxon>Mobiluncus</taxon>
    </lineage>
</organism>
<reference evidence="1 2" key="1">
    <citation type="submission" date="2018-06" db="EMBL/GenBank/DDBJ databases">
        <authorList>
            <consortium name="Pathogen Informatics"/>
            <person name="Doyle S."/>
        </authorList>
    </citation>
    <scope>NUCLEOTIDE SEQUENCE [LARGE SCALE GENOMIC DNA]</scope>
    <source>
        <strain evidence="1 2">NCTC11820</strain>
    </source>
</reference>
<dbReference type="AlphaFoldDB" id="A0A2X2Y9F6"/>
<accession>A0A2X2Y9F6</accession>
<sequence length="219" mass="25327">MATLEIMQELRNWRAKEVPHHDVSCDCERCNLAKTMSLESLRGLIGNPLLDPGIYGPRGWTVMEGVTTLTLPYSDWMWFDMAREYPDVEVEEMVDYLPYSDGDAWLATQLLKVIPPNALDERQNYAPRVEDLLQFVAKHPGEAFFSGYMIGPQRFDERLSIDTIFVSPQLLELATDNEDAHAAYAGLKRFELGEDACPDEINAFHNQHLNQQLWRFWWD</sequence>
<dbReference type="Proteomes" id="UP000250245">
    <property type="component" value="Unassembled WGS sequence"/>
</dbReference>
<dbReference type="GeneID" id="55565905"/>
<gene>
    <name evidence="1" type="ORF">NCTC11820_00786</name>
</gene>
<protein>
    <submittedName>
        <fullName evidence="1">Uncharacterized protein</fullName>
    </submittedName>
</protein>
<dbReference type="RefSeq" id="WP_013189613.1">
    <property type="nucleotide sequence ID" value="NZ_CP068112.1"/>
</dbReference>
<evidence type="ECO:0000313" key="1">
    <source>
        <dbReference type="EMBL" id="SQB64442.1"/>
    </source>
</evidence>
<evidence type="ECO:0000313" key="2">
    <source>
        <dbReference type="Proteomes" id="UP000250245"/>
    </source>
</evidence>
<name>A0A2X2Y9F6_9ACTO</name>